<dbReference type="AlphaFoldDB" id="A0A5J5IY21"/>
<feature type="compositionally biased region" description="Low complexity" evidence="1">
    <location>
        <begin position="25"/>
        <end position="38"/>
    </location>
</feature>
<proteinExistence type="predicted"/>
<gene>
    <name evidence="2" type="ORF">F6B43_14400</name>
</gene>
<dbReference type="EMBL" id="VYSA01000003">
    <property type="protein sequence ID" value="KAA9106346.1"/>
    <property type="molecule type" value="Genomic_DNA"/>
</dbReference>
<protein>
    <submittedName>
        <fullName evidence="2">Uncharacterized protein</fullName>
    </submittedName>
</protein>
<reference evidence="3" key="1">
    <citation type="submission" date="2019-09" db="EMBL/GenBank/DDBJ databases">
        <title>Mumia zhuanghuii sp. nov. isolated from the intestinal contents of plateau pika (Ochotona curzoniae) in the Qinghai-Tibet plateau of China.</title>
        <authorList>
            <person name="Tian Z."/>
        </authorList>
    </citation>
    <scope>NUCLEOTIDE SEQUENCE [LARGE SCALE GENOMIC DNA]</scope>
    <source>
        <strain evidence="3">JCM 30598</strain>
    </source>
</reference>
<organism evidence="2 3">
    <name type="scientific">Microbacterium rhizomatis</name>
    <dbReference type="NCBI Taxonomy" id="1631477"/>
    <lineage>
        <taxon>Bacteria</taxon>
        <taxon>Bacillati</taxon>
        <taxon>Actinomycetota</taxon>
        <taxon>Actinomycetes</taxon>
        <taxon>Micrococcales</taxon>
        <taxon>Microbacteriaceae</taxon>
        <taxon>Microbacterium</taxon>
    </lineage>
</organism>
<evidence type="ECO:0000313" key="3">
    <source>
        <dbReference type="Proteomes" id="UP000325827"/>
    </source>
</evidence>
<feature type="region of interest" description="Disordered" evidence="1">
    <location>
        <begin position="14"/>
        <end position="38"/>
    </location>
</feature>
<name>A0A5J5IY21_9MICO</name>
<evidence type="ECO:0000256" key="1">
    <source>
        <dbReference type="SAM" id="MobiDB-lite"/>
    </source>
</evidence>
<dbReference type="Proteomes" id="UP000325827">
    <property type="component" value="Unassembled WGS sequence"/>
</dbReference>
<accession>A0A5J5IY21</accession>
<comment type="caution">
    <text evidence="2">The sequence shown here is derived from an EMBL/GenBank/DDBJ whole genome shotgun (WGS) entry which is preliminary data.</text>
</comment>
<keyword evidence="3" id="KW-1185">Reference proteome</keyword>
<evidence type="ECO:0000313" key="2">
    <source>
        <dbReference type="EMBL" id="KAA9106346.1"/>
    </source>
</evidence>
<dbReference type="OrthoDB" id="9903013at2"/>
<dbReference type="RefSeq" id="WP_150449687.1">
    <property type="nucleotide sequence ID" value="NZ_VYSA01000003.1"/>
</dbReference>
<sequence>MVTVALLCAGCTPEASTQRREAGQPLSSSAPVPSTPPSLLVNNAPIDLASYDWVIDGKKENFRVSAQENDATLQEVALEQNVPVVMTIRPGRMPDQLIVSAFDELDDRGIPTSSTGKEFDCNRGQCDVTSVSSAMLTFSVTLPPETRVFATHVGYFDATGLGSGREPVLLSASWGVRVAHD</sequence>